<dbReference type="CTD" id="23582"/>
<accession>A0A7M7N8J9</accession>
<keyword evidence="4" id="KW-0963">Cytoplasm</keyword>
<dbReference type="OMA" id="HEATKFC"/>
<feature type="domain" description="Cyclin-D1-binding protein 1-like N-terminal" evidence="7">
    <location>
        <begin position="50"/>
        <end position="186"/>
    </location>
</feature>
<organism evidence="9 10">
    <name type="scientific">Strongylocentrotus purpuratus</name>
    <name type="common">Purple sea urchin</name>
    <dbReference type="NCBI Taxonomy" id="7668"/>
    <lineage>
        <taxon>Eukaryota</taxon>
        <taxon>Metazoa</taxon>
        <taxon>Echinodermata</taxon>
        <taxon>Eleutherozoa</taxon>
        <taxon>Echinozoa</taxon>
        <taxon>Echinoidea</taxon>
        <taxon>Euechinoidea</taxon>
        <taxon>Echinacea</taxon>
        <taxon>Camarodonta</taxon>
        <taxon>Echinidea</taxon>
        <taxon>Strongylocentrotidae</taxon>
        <taxon>Strongylocentrotus</taxon>
    </lineage>
</organism>
<dbReference type="FunCoup" id="A0A7M7N8J9">
    <property type="interactions" value="202"/>
</dbReference>
<dbReference type="PANTHER" id="PTHR15492:SF1">
    <property type="entry name" value="CYCLIN-D1-BINDING PROTEIN 1"/>
    <property type="match status" value="1"/>
</dbReference>
<reference evidence="9" key="2">
    <citation type="submission" date="2021-01" db="UniProtKB">
        <authorList>
            <consortium name="EnsemblMetazoa"/>
        </authorList>
    </citation>
    <scope>IDENTIFICATION</scope>
</reference>
<evidence type="ECO:0000313" key="9">
    <source>
        <dbReference type="EnsemblMetazoa" id="XP_030831620"/>
    </source>
</evidence>
<dbReference type="GeneID" id="592304"/>
<dbReference type="OrthoDB" id="41588at2759"/>
<reference evidence="10" key="1">
    <citation type="submission" date="2015-02" db="EMBL/GenBank/DDBJ databases">
        <title>Genome sequencing for Strongylocentrotus purpuratus.</title>
        <authorList>
            <person name="Murali S."/>
            <person name="Liu Y."/>
            <person name="Vee V."/>
            <person name="English A."/>
            <person name="Wang M."/>
            <person name="Skinner E."/>
            <person name="Han Y."/>
            <person name="Muzny D.M."/>
            <person name="Worley K.C."/>
            <person name="Gibbs R.A."/>
        </authorList>
    </citation>
    <scope>NUCLEOTIDE SEQUENCE</scope>
</reference>
<dbReference type="InterPro" id="IPR049318">
    <property type="entry name" value="GCIP_C"/>
</dbReference>
<dbReference type="EnsemblMetazoa" id="XM_030975760">
    <property type="protein sequence ID" value="XP_030831620"/>
    <property type="gene ID" value="LOC592304"/>
</dbReference>
<evidence type="ECO:0000259" key="8">
    <source>
        <dbReference type="Pfam" id="PF20936"/>
    </source>
</evidence>
<evidence type="ECO:0000256" key="4">
    <source>
        <dbReference type="ARBA" id="ARBA00022490"/>
    </source>
</evidence>
<dbReference type="FunFam" id="1.20.1410.10:FF:000005">
    <property type="entry name" value="cyclin-D1-binding protein 1"/>
    <property type="match status" value="1"/>
</dbReference>
<protein>
    <recommendedName>
        <fullName evidence="11">Cyclin-D1-binding protein 1 homolog</fullName>
    </recommendedName>
</protein>
<comment type="subcellular location">
    <subcellularLocation>
        <location evidence="2">Cytoplasm</location>
    </subcellularLocation>
    <subcellularLocation>
        <location evidence="1">Nucleus</location>
    </subcellularLocation>
</comment>
<dbReference type="InterPro" id="IPR026907">
    <property type="entry name" value="GCIP-like"/>
</dbReference>
<dbReference type="Pfam" id="PF20936">
    <property type="entry name" value="GCIP_C"/>
    <property type="match status" value="1"/>
</dbReference>
<dbReference type="RefSeq" id="XP_030831620.1">
    <property type="nucleotide sequence ID" value="XM_030975760.1"/>
</dbReference>
<sequence length="349" mass="38801">MAAKSRSTDDVFRSFGENLQLVVDKLRENVPPRDATDFNLAEYWTKMEMVFKAMSFEATKLAMCFASPPVPSPEECQSLMSSVEMKTVALVSLYYGLPKEQGVTLRKRTRNLVIGVVESIKELAENIKRAGYKSSEDQLKSTGAVWASCDIFHSSAKNNKEAVLKELKSTSGLVKDAFEELNEAKDTNGSSVDGMGFMMTDDEPELDQEEEAVWSDQDKAVIHPALGLANACKACVKKVTEAINRSGKSVEMVHINELDEVVEIADEISPDLDELVSCLYAPMNYTVIRANASLMADVLHKLLNMVRASHIVTTDDPKIDNSKWLDFLAKAIDHNVDQIKNITKEEIPR</sequence>
<evidence type="ECO:0000256" key="5">
    <source>
        <dbReference type="ARBA" id="ARBA00023242"/>
    </source>
</evidence>
<evidence type="ECO:0000256" key="3">
    <source>
        <dbReference type="ARBA" id="ARBA00008940"/>
    </source>
</evidence>
<evidence type="ECO:0000256" key="6">
    <source>
        <dbReference type="ARBA" id="ARBA00023306"/>
    </source>
</evidence>
<evidence type="ECO:0000256" key="2">
    <source>
        <dbReference type="ARBA" id="ARBA00004496"/>
    </source>
</evidence>
<dbReference type="InterPro" id="IPR049317">
    <property type="entry name" value="GCIP-like_N"/>
</dbReference>
<evidence type="ECO:0008006" key="11">
    <source>
        <dbReference type="Google" id="ProtNLM"/>
    </source>
</evidence>
<evidence type="ECO:0000313" key="10">
    <source>
        <dbReference type="Proteomes" id="UP000007110"/>
    </source>
</evidence>
<dbReference type="PANTHER" id="PTHR15492">
    <property type="entry name" value="CYCLIN D1-BINDING PROTEIN 1"/>
    <property type="match status" value="1"/>
</dbReference>
<dbReference type="Pfam" id="PF13324">
    <property type="entry name" value="GCIP_N"/>
    <property type="match status" value="1"/>
</dbReference>
<dbReference type="GO" id="GO:0005634">
    <property type="term" value="C:nucleus"/>
    <property type="evidence" value="ECO:0000318"/>
    <property type="project" value="GO_Central"/>
</dbReference>
<dbReference type="InParanoid" id="A0A7M7N8J9"/>
<proteinExistence type="inferred from homology"/>
<dbReference type="KEGG" id="spu:592304"/>
<evidence type="ECO:0000256" key="1">
    <source>
        <dbReference type="ARBA" id="ARBA00004123"/>
    </source>
</evidence>
<dbReference type="Gene3D" id="1.20.1420.10">
    <property type="entry name" value="Talin, central domain"/>
    <property type="match status" value="1"/>
</dbReference>
<feature type="domain" description="Cyclin-D1-binding protein 1-like C-terminal" evidence="8">
    <location>
        <begin position="201"/>
        <end position="303"/>
    </location>
</feature>
<dbReference type="GO" id="GO:0005737">
    <property type="term" value="C:cytoplasm"/>
    <property type="evidence" value="ECO:0007669"/>
    <property type="project" value="UniProtKB-SubCell"/>
</dbReference>
<dbReference type="FunFam" id="1.20.1420.10:FF:000008">
    <property type="entry name" value="Cyclin-D1-binding protein 1 homolog"/>
    <property type="match status" value="1"/>
</dbReference>
<evidence type="ECO:0000259" key="7">
    <source>
        <dbReference type="Pfam" id="PF13324"/>
    </source>
</evidence>
<dbReference type="Gene3D" id="1.20.1410.10">
    <property type="entry name" value="I/LWEQ domain"/>
    <property type="match status" value="1"/>
</dbReference>
<dbReference type="AlphaFoldDB" id="A0A7M7N8J9"/>
<comment type="similarity">
    <text evidence="3">Belongs to the CCNDBP1 family.</text>
</comment>
<name>A0A7M7N8J9_STRPU</name>
<dbReference type="Proteomes" id="UP000007110">
    <property type="component" value="Unassembled WGS sequence"/>
</dbReference>
<keyword evidence="6" id="KW-0131">Cell cycle</keyword>
<keyword evidence="10" id="KW-1185">Reference proteome</keyword>
<keyword evidence="5" id="KW-0539">Nucleus</keyword>